<dbReference type="PANTHER" id="PTHR21485:SF6">
    <property type="entry name" value="N-ACYLNEURAMINATE CYTIDYLYLTRANSFERASE-RELATED"/>
    <property type="match status" value="1"/>
</dbReference>
<dbReference type="SUPFAM" id="SSF53448">
    <property type="entry name" value="Nucleotide-diphospho-sugar transferases"/>
    <property type="match status" value="1"/>
</dbReference>
<dbReference type="EMBL" id="WACR01000008">
    <property type="protein sequence ID" value="KAB1063532.1"/>
    <property type="molecule type" value="Genomic_DNA"/>
</dbReference>
<dbReference type="OrthoDB" id="9805604at2"/>
<dbReference type="InterPro" id="IPR050793">
    <property type="entry name" value="CMP-NeuNAc_synthase"/>
</dbReference>
<evidence type="ECO:0000313" key="2">
    <source>
        <dbReference type="Proteomes" id="UP000435357"/>
    </source>
</evidence>
<dbReference type="InterPro" id="IPR020039">
    <property type="entry name" value="PseF"/>
</dbReference>
<protein>
    <submittedName>
        <fullName evidence="1">Pseudaminic acid cytidylyltransferase</fullName>
        <ecNumber evidence="1">2.7.7.81</ecNumber>
    </submittedName>
</protein>
<dbReference type="PANTHER" id="PTHR21485">
    <property type="entry name" value="HAD SUPERFAMILY MEMBERS CMAS AND KDSC"/>
    <property type="match status" value="1"/>
</dbReference>
<dbReference type="RefSeq" id="WP_151169078.1">
    <property type="nucleotide sequence ID" value="NZ_WACR01000008.1"/>
</dbReference>
<comment type="caution">
    <text evidence="1">The sequence shown here is derived from an EMBL/GenBank/DDBJ whole genome shotgun (WGS) entry which is preliminary data.</text>
</comment>
<dbReference type="Gene3D" id="3.90.550.10">
    <property type="entry name" value="Spore Coat Polysaccharide Biosynthesis Protein SpsA, Chain A"/>
    <property type="match status" value="1"/>
</dbReference>
<dbReference type="Pfam" id="PF02348">
    <property type="entry name" value="CTP_transf_3"/>
    <property type="match status" value="1"/>
</dbReference>
<dbReference type="CDD" id="cd02513">
    <property type="entry name" value="CMP-NeuAc_Synthase"/>
    <property type="match status" value="1"/>
</dbReference>
<gene>
    <name evidence="1" type="primary">pseF</name>
    <name evidence="1" type="ORF">F3059_10725</name>
</gene>
<dbReference type="InterPro" id="IPR029044">
    <property type="entry name" value="Nucleotide-diphossugar_trans"/>
</dbReference>
<dbReference type="InterPro" id="IPR003329">
    <property type="entry name" value="Cytidylyl_trans"/>
</dbReference>
<proteinExistence type="predicted"/>
<reference evidence="1 2" key="1">
    <citation type="submission" date="2019-09" db="EMBL/GenBank/DDBJ databases">
        <title>Genomes of Cryomorphaceae.</title>
        <authorList>
            <person name="Bowman J.P."/>
        </authorList>
    </citation>
    <scope>NUCLEOTIDE SEQUENCE [LARGE SCALE GENOMIC DNA]</scope>
    <source>
        <strain evidence="1 2">KCTC 52047</strain>
    </source>
</reference>
<evidence type="ECO:0000313" key="1">
    <source>
        <dbReference type="EMBL" id="KAB1063532.1"/>
    </source>
</evidence>
<keyword evidence="1" id="KW-0808">Transferase</keyword>
<name>A0A6N6M2W0_9FLAO</name>
<dbReference type="Proteomes" id="UP000435357">
    <property type="component" value="Unassembled WGS sequence"/>
</dbReference>
<keyword evidence="2" id="KW-1185">Reference proteome</keyword>
<organism evidence="1 2">
    <name type="scientific">Salibacter halophilus</name>
    <dbReference type="NCBI Taxonomy" id="1803916"/>
    <lineage>
        <taxon>Bacteria</taxon>
        <taxon>Pseudomonadati</taxon>
        <taxon>Bacteroidota</taxon>
        <taxon>Flavobacteriia</taxon>
        <taxon>Flavobacteriales</taxon>
        <taxon>Salibacteraceae</taxon>
        <taxon>Salibacter</taxon>
    </lineage>
</organism>
<dbReference type="AlphaFoldDB" id="A0A6N6M2W0"/>
<accession>A0A6N6M2W0</accession>
<dbReference type="NCBIfam" id="TIGR03584">
    <property type="entry name" value="PseF"/>
    <property type="match status" value="1"/>
</dbReference>
<dbReference type="GO" id="GO:0008781">
    <property type="term" value="F:N-acylneuraminate cytidylyltransferase activity"/>
    <property type="evidence" value="ECO:0007669"/>
    <property type="project" value="TreeGrafter"/>
</dbReference>
<sequence>MVSKQRIANNEQRGNLCIIPARGGSKRIPRKNIKDFLVKPIIAYSIEAALKSNLFEEVMISTDDEEIAKVAKAYGAKVPFMRSKENADDYATTLDVVKEVIASYKDLAMAFDNICILYPTAPFVTAARLKEGYDHLDTNNAAIPVTEFSFPVWRAFKIEAEQLAYQWPKHEKRRSQDLETLYHDAGQWYWIKTDSIQDTLVPKKTAPVVLNSMEVQDIDTIEDWELAELKFQKMFSKQES</sequence>
<dbReference type="EC" id="2.7.7.81" evidence="1"/>
<keyword evidence="1" id="KW-0548">Nucleotidyltransferase</keyword>